<reference evidence="3" key="2">
    <citation type="journal article" date="2023" name="Microorganisms">
        <title>Isolation and Genomic Characteristics of Cat-Borne Campylobacter felis sp. nov. and Sheep-Borne Campylobacter ovis sp. nov.</title>
        <authorList>
            <person name="Wang H."/>
            <person name="Li Y."/>
            <person name="Gu Y."/>
            <person name="Zhou G."/>
            <person name="Chen X."/>
            <person name="Zhang X."/>
            <person name="Shao Z."/>
            <person name="Zhang J."/>
            <person name="Zhang M."/>
        </authorList>
    </citation>
    <scope>NUCLEOTIDE SEQUENCE</scope>
    <source>
        <strain evidence="3">PS10</strain>
    </source>
</reference>
<dbReference type="Proteomes" id="UP001173801">
    <property type="component" value="Unassembled WGS sequence"/>
</dbReference>
<dbReference type="RefSeq" id="WP_284938460.1">
    <property type="nucleotide sequence ID" value="NZ_JANURM010000019.1"/>
</dbReference>
<dbReference type="Gene3D" id="3.40.50.450">
    <property type="match status" value="1"/>
</dbReference>
<dbReference type="Pfam" id="PF02481">
    <property type="entry name" value="DNA_processg_A"/>
    <property type="match status" value="1"/>
</dbReference>
<dbReference type="InterPro" id="IPR057666">
    <property type="entry name" value="DrpA_SLOG"/>
</dbReference>
<keyword evidence="4" id="KW-1185">Reference proteome</keyword>
<dbReference type="PANTHER" id="PTHR43022">
    <property type="entry name" value="PROTEIN SMF"/>
    <property type="match status" value="1"/>
</dbReference>
<dbReference type="PANTHER" id="PTHR43022:SF1">
    <property type="entry name" value="PROTEIN SMF"/>
    <property type="match status" value="1"/>
</dbReference>
<evidence type="ECO:0000256" key="1">
    <source>
        <dbReference type="ARBA" id="ARBA00006525"/>
    </source>
</evidence>
<dbReference type="InterPro" id="IPR003488">
    <property type="entry name" value="DprA"/>
</dbReference>
<gene>
    <name evidence="3" type="primary">dprA</name>
    <name evidence="3" type="ORF">NYG85_10180</name>
</gene>
<feature type="domain" description="Smf/DprA SLOG" evidence="2">
    <location>
        <begin position="9"/>
        <end position="209"/>
    </location>
</feature>
<dbReference type="SUPFAM" id="SSF102405">
    <property type="entry name" value="MCP/YpsA-like"/>
    <property type="match status" value="1"/>
</dbReference>
<comment type="similarity">
    <text evidence="1">Belongs to the DprA/Smf family.</text>
</comment>
<organism evidence="3 4">
    <name type="scientific">Campylobacter gastrosuis</name>
    <dbReference type="NCBI Taxonomy" id="2974576"/>
    <lineage>
        <taxon>Bacteria</taxon>
        <taxon>Pseudomonadati</taxon>
        <taxon>Campylobacterota</taxon>
        <taxon>Epsilonproteobacteria</taxon>
        <taxon>Campylobacterales</taxon>
        <taxon>Campylobacteraceae</taxon>
        <taxon>Campylobacter</taxon>
    </lineage>
</organism>
<comment type="caution">
    <text evidence="3">The sequence shown here is derived from an EMBL/GenBank/DDBJ whole genome shotgun (WGS) entry which is preliminary data.</text>
</comment>
<dbReference type="NCBIfam" id="TIGR00732">
    <property type="entry name" value="dprA"/>
    <property type="match status" value="1"/>
</dbReference>
<accession>A0ABT7HS35</accession>
<sequence>MNFTDENFINQSELPKELLRLKNPPNGLFYLGNKELLNAPKIAIVGSRKASVYTKNCVTSLAKTLTNAGICVVSGGAIGVDIFAHIGAMPQTIGVFANGLDIIYPSSNAKIISEIYKNALALSEYPLNTPPLRHHFLERNRIVVSLCKALVVAQADFKSGSLQSARIASEIGVPIFVLPQRLGESDGTNELLAKNRASLITNFSDFAAKFSDFNVPVLNQNDEIMEFCKSGVSLDETVKKFGNKIYEYELEGKISISNLLVKSIF</sequence>
<evidence type="ECO:0000313" key="4">
    <source>
        <dbReference type="Proteomes" id="UP001173801"/>
    </source>
</evidence>
<dbReference type="EMBL" id="JANURM010000019">
    <property type="protein sequence ID" value="MDL0089727.1"/>
    <property type="molecule type" value="Genomic_DNA"/>
</dbReference>
<name>A0ABT7HS35_9BACT</name>
<proteinExistence type="inferred from homology"/>
<evidence type="ECO:0000313" key="3">
    <source>
        <dbReference type="EMBL" id="MDL0089727.1"/>
    </source>
</evidence>
<protein>
    <submittedName>
        <fullName evidence="3">DNA-processing protein DprA</fullName>
    </submittedName>
</protein>
<evidence type="ECO:0000259" key="2">
    <source>
        <dbReference type="Pfam" id="PF02481"/>
    </source>
</evidence>
<reference evidence="3" key="1">
    <citation type="submission" date="2022-08" db="EMBL/GenBank/DDBJ databases">
        <authorList>
            <person name="Wang H."/>
        </authorList>
    </citation>
    <scope>NUCLEOTIDE SEQUENCE</scope>
    <source>
        <strain evidence="3">PS10</strain>
    </source>
</reference>